<comment type="function">
    <text evidence="5">An accessory protein needed during the final step in the assembly of 30S ribosomal subunit, possibly for assembly of the head region. Essential for efficient processing of 16S rRNA. May be needed both before and after RbfA during the maturation of 16S rRNA. It has affinity for free ribosomal 30S subunits but not for 70S ribosomes.</text>
</comment>
<dbReference type="PANTHER" id="PTHR33692:SF1">
    <property type="entry name" value="RIBOSOME MATURATION FACTOR RIMM"/>
    <property type="match status" value="1"/>
</dbReference>
<feature type="domain" description="RimM N-terminal" evidence="6">
    <location>
        <begin position="6"/>
        <end position="86"/>
    </location>
</feature>
<comment type="similarity">
    <text evidence="5">Belongs to the RimM family.</text>
</comment>
<dbReference type="InterPro" id="IPR036976">
    <property type="entry name" value="RimM_N_sf"/>
</dbReference>
<gene>
    <name evidence="5 8" type="primary">rimM</name>
    <name evidence="8" type="ORF">G7084_04680</name>
</gene>
<organism evidence="8 9">
    <name type="scientific">Weissella coleopterorum</name>
    <dbReference type="NCBI Taxonomy" id="2714949"/>
    <lineage>
        <taxon>Bacteria</taxon>
        <taxon>Bacillati</taxon>
        <taxon>Bacillota</taxon>
        <taxon>Bacilli</taxon>
        <taxon>Lactobacillales</taxon>
        <taxon>Lactobacillaceae</taxon>
        <taxon>Weissella</taxon>
    </lineage>
</organism>
<evidence type="ECO:0000256" key="5">
    <source>
        <dbReference type="HAMAP-Rule" id="MF_00014"/>
    </source>
</evidence>
<dbReference type="InterPro" id="IPR002676">
    <property type="entry name" value="RimM_N"/>
</dbReference>
<name>A0A6G8B0B7_9LACO</name>
<dbReference type="Proteomes" id="UP000500741">
    <property type="component" value="Chromosome"/>
</dbReference>
<dbReference type="GO" id="GO:0005840">
    <property type="term" value="C:ribosome"/>
    <property type="evidence" value="ECO:0007669"/>
    <property type="project" value="InterPro"/>
</dbReference>
<protein>
    <recommendedName>
        <fullName evidence="5">Ribosome maturation factor RimM</fullName>
    </recommendedName>
</protein>
<evidence type="ECO:0000313" key="8">
    <source>
        <dbReference type="EMBL" id="QIL50670.1"/>
    </source>
</evidence>
<comment type="subunit">
    <text evidence="5">Binds ribosomal protein uS19.</text>
</comment>
<reference evidence="8 9" key="1">
    <citation type="submission" date="2020-03" db="EMBL/GenBank/DDBJ databases">
        <title>Weissella sp. nov., isolated from Cybister lewisianus.</title>
        <authorList>
            <person name="Hyun D.-W."/>
            <person name="Bae J.-W."/>
        </authorList>
    </citation>
    <scope>NUCLEOTIDE SEQUENCE [LARGE SCALE GENOMIC DNA]</scope>
    <source>
        <strain evidence="8 9">HDW19</strain>
    </source>
</reference>
<evidence type="ECO:0000256" key="3">
    <source>
        <dbReference type="ARBA" id="ARBA00022552"/>
    </source>
</evidence>
<feature type="domain" description="Ribosome maturation factor RimM PRC barrel" evidence="7">
    <location>
        <begin position="98"/>
        <end position="162"/>
    </location>
</feature>
<proteinExistence type="inferred from homology"/>
<dbReference type="InterPro" id="IPR011961">
    <property type="entry name" value="RimM"/>
</dbReference>
<dbReference type="Pfam" id="PF01782">
    <property type="entry name" value="RimM"/>
    <property type="match status" value="1"/>
</dbReference>
<evidence type="ECO:0000259" key="7">
    <source>
        <dbReference type="Pfam" id="PF24986"/>
    </source>
</evidence>
<dbReference type="GO" id="GO:0043022">
    <property type="term" value="F:ribosome binding"/>
    <property type="evidence" value="ECO:0007669"/>
    <property type="project" value="InterPro"/>
</dbReference>
<dbReference type="SUPFAM" id="SSF50447">
    <property type="entry name" value="Translation proteins"/>
    <property type="match status" value="1"/>
</dbReference>
<dbReference type="NCBIfam" id="TIGR02273">
    <property type="entry name" value="16S_RimM"/>
    <property type="match status" value="1"/>
</dbReference>
<dbReference type="AlphaFoldDB" id="A0A6G8B0B7"/>
<keyword evidence="4 5" id="KW-0143">Chaperone</keyword>
<dbReference type="RefSeq" id="WP_166010499.1">
    <property type="nucleotide sequence ID" value="NZ_CP049888.1"/>
</dbReference>
<dbReference type="InterPro" id="IPR009000">
    <property type="entry name" value="Transl_B-barrel_sf"/>
</dbReference>
<keyword evidence="9" id="KW-1185">Reference proteome</keyword>
<keyword evidence="3 5" id="KW-0698">rRNA processing</keyword>
<comment type="subcellular location">
    <subcellularLocation>
        <location evidence="5">Cytoplasm</location>
    </subcellularLocation>
</comment>
<dbReference type="Gene3D" id="2.30.30.240">
    <property type="entry name" value="PRC-barrel domain"/>
    <property type="match status" value="1"/>
</dbReference>
<comment type="domain">
    <text evidence="5">The PRC barrel domain binds ribosomal protein uS19.</text>
</comment>
<evidence type="ECO:0000256" key="1">
    <source>
        <dbReference type="ARBA" id="ARBA00022490"/>
    </source>
</evidence>
<dbReference type="GO" id="GO:0006364">
    <property type="term" value="P:rRNA processing"/>
    <property type="evidence" value="ECO:0007669"/>
    <property type="project" value="UniProtKB-UniRule"/>
</dbReference>
<dbReference type="EMBL" id="CP049888">
    <property type="protein sequence ID" value="QIL50670.1"/>
    <property type="molecule type" value="Genomic_DNA"/>
</dbReference>
<dbReference type="GO" id="GO:0042274">
    <property type="term" value="P:ribosomal small subunit biogenesis"/>
    <property type="evidence" value="ECO:0007669"/>
    <property type="project" value="UniProtKB-UniRule"/>
</dbReference>
<evidence type="ECO:0000313" key="9">
    <source>
        <dbReference type="Proteomes" id="UP000500741"/>
    </source>
</evidence>
<evidence type="ECO:0000256" key="4">
    <source>
        <dbReference type="ARBA" id="ARBA00023186"/>
    </source>
</evidence>
<dbReference type="Pfam" id="PF24986">
    <property type="entry name" value="PRC_RimM"/>
    <property type="match status" value="1"/>
</dbReference>
<dbReference type="Gene3D" id="2.40.30.60">
    <property type="entry name" value="RimM"/>
    <property type="match status" value="1"/>
</dbReference>
<dbReference type="KEGG" id="wco:G7084_04680"/>
<dbReference type="PANTHER" id="PTHR33692">
    <property type="entry name" value="RIBOSOME MATURATION FACTOR RIMM"/>
    <property type="match status" value="1"/>
</dbReference>
<dbReference type="InterPro" id="IPR056792">
    <property type="entry name" value="PRC_RimM"/>
</dbReference>
<accession>A0A6G8B0B7</accession>
<dbReference type="GO" id="GO:0005737">
    <property type="term" value="C:cytoplasm"/>
    <property type="evidence" value="ECO:0007669"/>
    <property type="project" value="UniProtKB-SubCell"/>
</dbReference>
<dbReference type="HAMAP" id="MF_00014">
    <property type="entry name" value="Ribosome_mat_RimM"/>
    <property type="match status" value="1"/>
</dbReference>
<evidence type="ECO:0000256" key="2">
    <source>
        <dbReference type="ARBA" id="ARBA00022517"/>
    </source>
</evidence>
<evidence type="ECO:0000259" key="6">
    <source>
        <dbReference type="Pfam" id="PF01782"/>
    </source>
</evidence>
<keyword evidence="1 5" id="KW-0963">Cytoplasm</keyword>
<dbReference type="InterPro" id="IPR011033">
    <property type="entry name" value="PRC_barrel-like_sf"/>
</dbReference>
<dbReference type="SUPFAM" id="SSF50346">
    <property type="entry name" value="PRC-barrel domain"/>
    <property type="match status" value="1"/>
</dbReference>
<sequence length="172" mass="19727">MALYKVGTIVNTHGIKGEVRVIATTDFPAERFVPGNRMVIDQKMNVSVEIATVRKHKQFILLSFKDLQNINFIEKYKGLEIFVDETKVPQLDQNEYFYHDIVGLSIINNENQDVIGTVKEILELPANDVWVIQRKQGSDLLLPFTSQVVQEIDLNNRVAKVNLLEEWVADEN</sequence>
<keyword evidence="2 5" id="KW-0690">Ribosome biogenesis</keyword>